<organism evidence="2 3">
    <name type="scientific">Paramecium sonneborni</name>
    <dbReference type="NCBI Taxonomy" id="65129"/>
    <lineage>
        <taxon>Eukaryota</taxon>
        <taxon>Sar</taxon>
        <taxon>Alveolata</taxon>
        <taxon>Ciliophora</taxon>
        <taxon>Intramacronucleata</taxon>
        <taxon>Oligohymenophorea</taxon>
        <taxon>Peniculida</taxon>
        <taxon>Parameciidae</taxon>
        <taxon>Paramecium</taxon>
    </lineage>
</organism>
<dbReference type="GO" id="GO:0097361">
    <property type="term" value="C:cytosolic [4Fe-4S] assembly targeting complex"/>
    <property type="evidence" value="ECO:0007669"/>
    <property type="project" value="TreeGrafter"/>
</dbReference>
<comment type="caution">
    <text evidence="2">The sequence shown here is derived from an EMBL/GenBank/DDBJ whole genome shotgun (WGS) entry which is preliminary data.</text>
</comment>
<dbReference type="PROSITE" id="PS50082">
    <property type="entry name" value="WD_REPEATS_2"/>
    <property type="match status" value="1"/>
</dbReference>
<dbReference type="Pfam" id="PF00400">
    <property type="entry name" value="WD40"/>
    <property type="match status" value="1"/>
</dbReference>
<proteinExistence type="predicted"/>
<dbReference type="EMBL" id="CAJJDN010000036">
    <property type="protein sequence ID" value="CAD8077527.1"/>
    <property type="molecule type" value="Genomic_DNA"/>
</dbReference>
<keyword evidence="3" id="KW-1185">Reference proteome</keyword>
<dbReference type="PANTHER" id="PTHR19920:SF0">
    <property type="entry name" value="CYTOSOLIC IRON-SULFUR PROTEIN ASSEMBLY PROTEIN CIAO1-RELATED"/>
    <property type="match status" value="1"/>
</dbReference>
<dbReference type="InterPro" id="IPR001680">
    <property type="entry name" value="WD40_rpt"/>
</dbReference>
<dbReference type="GO" id="GO:0016226">
    <property type="term" value="P:iron-sulfur cluster assembly"/>
    <property type="evidence" value="ECO:0007669"/>
    <property type="project" value="TreeGrafter"/>
</dbReference>
<reference evidence="2" key="1">
    <citation type="submission" date="2021-01" db="EMBL/GenBank/DDBJ databases">
        <authorList>
            <consortium name="Genoscope - CEA"/>
            <person name="William W."/>
        </authorList>
    </citation>
    <scope>NUCLEOTIDE SEQUENCE</scope>
</reference>
<dbReference type="PANTHER" id="PTHR19920">
    <property type="entry name" value="WD40 PROTEIN CIAO1"/>
    <property type="match status" value="1"/>
</dbReference>
<dbReference type="AlphaFoldDB" id="A0A8S1MB82"/>
<accession>A0A8S1MB82</accession>
<evidence type="ECO:0000256" key="1">
    <source>
        <dbReference type="PROSITE-ProRule" id="PRU00221"/>
    </source>
</evidence>
<name>A0A8S1MB82_9CILI</name>
<feature type="repeat" description="WD" evidence="1">
    <location>
        <begin position="78"/>
        <end position="110"/>
    </location>
</feature>
<protein>
    <recommendedName>
        <fullName evidence="4">WD40-repeat-containing domain</fullName>
    </recommendedName>
</protein>
<dbReference type="OrthoDB" id="6262491at2759"/>
<evidence type="ECO:0000313" key="3">
    <source>
        <dbReference type="Proteomes" id="UP000692954"/>
    </source>
</evidence>
<evidence type="ECO:0000313" key="2">
    <source>
        <dbReference type="EMBL" id="CAD8077527.1"/>
    </source>
</evidence>
<dbReference type="Proteomes" id="UP000692954">
    <property type="component" value="Unassembled WGS sequence"/>
</dbReference>
<dbReference type="SMART" id="SM00320">
    <property type="entry name" value="WD40"/>
    <property type="match status" value="2"/>
</dbReference>
<dbReference type="PROSITE" id="PS50294">
    <property type="entry name" value="WD_REPEATS_REGION"/>
    <property type="match status" value="1"/>
</dbReference>
<keyword evidence="1" id="KW-0853">WD repeat</keyword>
<evidence type="ECO:0008006" key="4">
    <source>
        <dbReference type="Google" id="ProtNLM"/>
    </source>
</evidence>
<gene>
    <name evidence="2" type="ORF">PSON_ATCC_30995.1.T0360174</name>
</gene>
<sequence>MGNNSINKQNTENQQKQPDIQLPVSKINYCQFDEVQQIQVCQALSFNKQGTLLATTIKSDIKIWIVDQGKLIDQNIILKGHTQLIRCLVFSRKLNWLISGADDQEIRCWKENELGYGIKSWKSSNPFKIHKNYRQLNFKLK</sequence>